<name>E8R9F4_DESM0</name>
<dbReference type="PANTHER" id="PTHR36445:SF1">
    <property type="entry name" value="GTP CYCLOHYDROLASE MPTA"/>
    <property type="match status" value="1"/>
</dbReference>
<evidence type="ECO:0000313" key="3">
    <source>
        <dbReference type="Proteomes" id="UP000001068"/>
    </source>
</evidence>
<dbReference type="eggNOG" id="arCOG04301">
    <property type="taxonomic scope" value="Archaea"/>
</dbReference>
<gene>
    <name evidence="2" type="ordered locus">Desmu_0826</name>
</gene>
<keyword evidence="1" id="KW-0378">Hydrolase</keyword>
<dbReference type="STRING" id="765177.Desmu_0826"/>
<dbReference type="HOGENOM" id="CLU_958471_0_0_2"/>
<keyword evidence="3" id="KW-1185">Reference proteome</keyword>
<evidence type="ECO:0000313" key="2">
    <source>
        <dbReference type="EMBL" id="ADV65130.1"/>
    </source>
</evidence>
<dbReference type="GeneID" id="10153522"/>
<dbReference type="PANTHER" id="PTHR36445">
    <property type="entry name" value="GTP CYCLOHYDROLASE MPTA"/>
    <property type="match status" value="1"/>
</dbReference>
<organism evidence="2 3">
    <name type="scientific">Desulfurococcus mucosus (strain ATCC 35584 / DSM 2162 / JCM 9187 / O7/1)</name>
    <dbReference type="NCBI Taxonomy" id="765177"/>
    <lineage>
        <taxon>Archaea</taxon>
        <taxon>Thermoproteota</taxon>
        <taxon>Thermoprotei</taxon>
        <taxon>Desulfurococcales</taxon>
        <taxon>Desulfurococcaceae</taxon>
        <taxon>Desulfurococcus</taxon>
    </lineage>
</organism>
<dbReference type="Proteomes" id="UP000001068">
    <property type="component" value="Chromosome"/>
</dbReference>
<dbReference type="GO" id="GO:0003934">
    <property type="term" value="F:GTP cyclohydrolase I activity"/>
    <property type="evidence" value="ECO:0007669"/>
    <property type="project" value="InterPro"/>
</dbReference>
<evidence type="ECO:0008006" key="4">
    <source>
        <dbReference type="Google" id="ProtNLM"/>
    </source>
</evidence>
<dbReference type="RefSeq" id="WP_013562352.1">
    <property type="nucleotide sequence ID" value="NC_014961.1"/>
</dbReference>
<evidence type="ECO:0000256" key="1">
    <source>
        <dbReference type="ARBA" id="ARBA00022801"/>
    </source>
</evidence>
<dbReference type="OrthoDB" id="53087at2157"/>
<proteinExistence type="predicted"/>
<dbReference type="EMBL" id="CP002363">
    <property type="protein sequence ID" value="ADV65130.1"/>
    <property type="molecule type" value="Genomic_DNA"/>
</dbReference>
<reference evidence="3" key="1">
    <citation type="submission" date="2010-11" db="EMBL/GenBank/DDBJ databases">
        <title>The complete genome of Desulfurococcus mucosus DSM 2162.</title>
        <authorList>
            <consortium name="US DOE Joint Genome Institute (JGI-PGF)"/>
            <person name="Lucas S."/>
            <person name="Copeland A."/>
            <person name="Lapidus A."/>
            <person name="Bruce D."/>
            <person name="Goodwin L."/>
            <person name="Pitluck S."/>
            <person name="Kyrpides N."/>
            <person name="Mavromatis K."/>
            <person name="Pagani I."/>
            <person name="Ivanova N."/>
            <person name="Ovchinnikova G."/>
            <person name="Chertkov O."/>
            <person name="Held B."/>
            <person name="Brettin T."/>
            <person name="Detter J.C."/>
            <person name="Tapia R."/>
            <person name="Han C."/>
            <person name="Land M."/>
            <person name="Hauser L."/>
            <person name="Markowitz V."/>
            <person name="Cheng J.-F."/>
            <person name="Hugenholtz P."/>
            <person name="Woyke T."/>
            <person name="Wu D."/>
            <person name="Wirth R."/>
            <person name="Bilek Y."/>
            <person name="Hader T."/>
            <person name="Klenk H.-P."/>
            <person name="Eisen J.A."/>
        </authorList>
    </citation>
    <scope>NUCLEOTIDE SEQUENCE [LARGE SCALE GENOMIC DNA]</scope>
    <source>
        <strain evidence="3">ATCC 35584 / DSM 2162 / JCM 9187 / O7/1</strain>
    </source>
</reference>
<accession>E8R9F4</accession>
<reference evidence="2 3" key="2">
    <citation type="journal article" date="2011" name="Stand. Genomic Sci.">
        <title>Complete genome sequence of Desulfurococcus mucosus type strain (O7/1).</title>
        <authorList>
            <person name="Wirth R."/>
            <person name="Chertkov O."/>
            <person name="Held B."/>
            <person name="Lapidus A."/>
            <person name="Nolan M."/>
            <person name="Lucas S."/>
            <person name="Hammon N."/>
            <person name="Deshpande S."/>
            <person name="Cheng J.F."/>
            <person name="Tapia R."/>
            <person name="Han C."/>
            <person name="Goodwin L."/>
            <person name="Pitluck S."/>
            <person name="Liolios K."/>
            <person name="Ioanna P."/>
            <person name="Ivanova N."/>
            <person name="Mavromatis K."/>
            <person name="Mikhailova N."/>
            <person name="Pati A."/>
            <person name="Chen A."/>
            <person name="Palaniappan K."/>
            <person name="Land M."/>
            <person name="Hauser L."/>
            <person name="Chang Y.J."/>
            <person name="Jeffries C.D."/>
            <person name="Bilek Y."/>
            <person name="Hader T."/>
            <person name="Rohde M."/>
            <person name="Spring S."/>
            <person name="Sikorski J."/>
            <person name="Goker M."/>
            <person name="Woyke T."/>
            <person name="Bristow J."/>
            <person name="Eisen J.A."/>
            <person name="Markowitz V."/>
            <person name="Hugenholtz P."/>
            <person name="Kyrpides N.C."/>
            <person name="Klenk H.P."/>
        </authorList>
    </citation>
    <scope>NUCLEOTIDE SEQUENCE [LARGE SCALE GENOMIC DNA]</scope>
    <source>
        <strain evidence="3">ATCC 35584 / DSM 2162 / JCM 9187 / O7/1</strain>
    </source>
</reference>
<sequence length="281" mass="31545">MWDEIPDIHSEKPSVELGVDRVGLLKLRAPPMRVEDYTVLPVFKAFVNLPGYARGAHLSRIYEAYVRVVKPHGELSLDLLRTLAEELLRVNDYSDTALVSMRGRLYYTVARGNVPEYSGNGFIYAGLTFKRGVGSLREYSGGGVYGLSTCPCAKAVARHLYGEPYTHMQKVRIDALLESRRLRVEPVEVFKRLSGIVHVPRNHLKRIDEASFVREVYEDSSFTEDIARRASLELARLAASRGDTGLDGVLYVRVRSYETIHEYVVESVVKAGVSELLGVVK</sequence>
<dbReference type="Pfam" id="PF02649">
    <property type="entry name" value="GCHY-1"/>
    <property type="match status" value="1"/>
</dbReference>
<dbReference type="AlphaFoldDB" id="E8R9F4"/>
<dbReference type="InterPro" id="IPR003801">
    <property type="entry name" value="GTP_cyclohydrolase_FolE2/MptA"/>
</dbReference>
<protein>
    <recommendedName>
        <fullName evidence="4">GTP cyclohydrolase IV</fullName>
    </recommendedName>
</protein>
<dbReference type="KEGG" id="dmu:Desmu_0826"/>
<dbReference type="Gene3D" id="3.10.270.10">
    <property type="entry name" value="Urate Oxidase"/>
    <property type="match status" value="1"/>
</dbReference>